<dbReference type="AlphaFoldDB" id="A0A838XZU3"/>
<evidence type="ECO:0000256" key="1">
    <source>
        <dbReference type="SAM" id="MobiDB-lite"/>
    </source>
</evidence>
<gene>
    <name evidence="2" type="ORF">H2Z84_10035</name>
</gene>
<protein>
    <submittedName>
        <fullName evidence="2">Uncharacterized protein</fullName>
    </submittedName>
</protein>
<organism evidence="2 3">
    <name type="scientific">Aquitalea aquatica</name>
    <dbReference type="NCBI Taxonomy" id="3044273"/>
    <lineage>
        <taxon>Bacteria</taxon>
        <taxon>Pseudomonadati</taxon>
        <taxon>Pseudomonadota</taxon>
        <taxon>Betaproteobacteria</taxon>
        <taxon>Neisseriales</taxon>
        <taxon>Chromobacteriaceae</taxon>
        <taxon>Aquitalea</taxon>
    </lineage>
</organism>
<accession>A0A838XZU3</accession>
<sequence>MLPHIARLASLRGRVVDVENLAQCRCGPPAAEEWKICYRWHRPAAHLPFIGGRKRLPCHVICPKKWTSGHVIKLLLVKLRDVVKIRARFAMQNTDNQLFRSDIPGPHKSFVARKPRTKERGYPSNH</sequence>
<evidence type="ECO:0000313" key="3">
    <source>
        <dbReference type="Proteomes" id="UP000545606"/>
    </source>
</evidence>
<keyword evidence="3" id="KW-1185">Reference proteome</keyword>
<name>A0A838XZU3_9NEIS</name>
<dbReference type="EMBL" id="JACERN010000026">
    <property type="protein sequence ID" value="MBA4708720.1"/>
    <property type="molecule type" value="Genomic_DNA"/>
</dbReference>
<proteinExistence type="predicted"/>
<comment type="caution">
    <text evidence="2">The sequence shown here is derived from an EMBL/GenBank/DDBJ whole genome shotgun (WGS) entry which is preliminary data.</text>
</comment>
<reference evidence="2 3" key="1">
    <citation type="submission" date="2020-07" db="EMBL/GenBank/DDBJ databases">
        <title>Draft genome sequence of violacein-producing bacteria and related species.</title>
        <authorList>
            <person name="Wilson H.S."/>
            <person name="De Leon M.E."/>
        </authorList>
    </citation>
    <scope>NUCLEOTIDE SEQUENCE [LARGE SCALE GENOMIC DNA]</scope>
    <source>
        <strain evidence="2 3">HSC-21Su07</strain>
    </source>
</reference>
<feature type="region of interest" description="Disordered" evidence="1">
    <location>
        <begin position="100"/>
        <end position="126"/>
    </location>
</feature>
<evidence type="ECO:0000313" key="2">
    <source>
        <dbReference type="EMBL" id="MBA4708720.1"/>
    </source>
</evidence>
<dbReference type="Proteomes" id="UP000545606">
    <property type="component" value="Unassembled WGS sequence"/>
</dbReference>